<keyword evidence="10 13" id="KW-0408">Iron</keyword>
<dbReference type="PROSITE" id="PS00086">
    <property type="entry name" value="CYTOCHROME_P450"/>
    <property type="match status" value="1"/>
</dbReference>
<dbReference type="EMBL" id="UFQT01000062">
    <property type="protein sequence ID" value="SSX19214.1"/>
    <property type="molecule type" value="Genomic_DNA"/>
</dbReference>
<keyword evidence="6 13" id="KW-0479">Metal-binding</keyword>
<dbReference type="GO" id="GO:0020037">
    <property type="term" value="F:heme binding"/>
    <property type="evidence" value="ECO:0007669"/>
    <property type="project" value="InterPro"/>
</dbReference>
<feature type="binding site" description="axial binding residue" evidence="13">
    <location>
        <position position="444"/>
    </location>
    <ligand>
        <name>heme</name>
        <dbReference type="ChEBI" id="CHEBI:30413"/>
    </ligand>
    <ligandPart>
        <name>Fe</name>
        <dbReference type="ChEBI" id="CHEBI:18248"/>
    </ligandPart>
</feature>
<comment type="subcellular location">
    <subcellularLocation>
        <location evidence="3">Endoplasmic reticulum membrane</location>
        <topology evidence="3">Peripheral membrane protein</topology>
    </subcellularLocation>
    <subcellularLocation>
        <location evidence="2">Microsome membrane</location>
        <topology evidence="2">Peripheral membrane protein</topology>
    </subcellularLocation>
</comment>
<dbReference type="PANTHER" id="PTHR24292:SF100">
    <property type="entry name" value="CYTOCHROME P450 6A16, ISOFORM B-RELATED"/>
    <property type="match status" value="1"/>
</dbReference>
<evidence type="ECO:0000256" key="12">
    <source>
        <dbReference type="ARBA" id="ARBA00023136"/>
    </source>
</evidence>
<reference evidence="15" key="1">
    <citation type="submission" date="2018-07" db="EMBL/GenBank/DDBJ databases">
        <authorList>
            <person name="Quirk P.G."/>
            <person name="Krulwich T.A."/>
        </authorList>
    </citation>
    <scope>NUCLEOTIDE SEQUENCE</scope>
</reference>
<dbReference type="VEuPathDB" id="VectorBase:CSON012846"/>
<comment type="cofactor">
    <cofactor evidence="1 13">
        <name>heme</name>
        <dbReference type="ChEBI" id="CHEBI:30413"/>
    </cofactor>
</comment>
<evidence type="ECO:0000256" key="1">
    <source>
        <dbReference type="ARBA" id="ARBA00001971"/>
    </source>
</evidence>
<evidence type="ECO:0000256" key="13">
    <source>
        <dbReference type="PIRSR" id="PIRSR602401-1"/>
    </source>
</evidence>
<dbReference type="InterPro" id="IPR001128">
    <property type="entry name" value="Cyt_P450"/>
</dbReference>
<evidence type="ECO:0000256" key="9">
    <source>
        <dbReference type="ARBA" id="ARBA00023002"/>
    </source>
</evidence>
<dbReference type="AlphaFoldDB" id="A0A336LLU6"/>
<evidence type="ECO:0000256" key="5">
    <source>
        <dbReference type="ARBA" id="ARBA00022617"/>
    </source>
</evidence>
<dbReference type="Pfam" id="PF00067">
    <property type="entry name" value="p450"/>
    <property type="match status" value="1"/>
</dbReference>
<organism evidence="15">
    <name type="scientific">Culicoides sonorensis</name>
    <name type="common">Biting midge</name>
    <dbReference type="NCBI Taxonomy" id="179676"/>
    <lineage>
        <taxon>Eukaryota</taxon>
        <taxon>Metazoa</taxon>
        <taxon>Ecdysozoa</taxon>
        <taxon>Arthropoda</taxon>
        <taxon>Hexapoda</taxon>
        <taxon>Insecta</taxon>
        <taxon>Pterygota</taxon>
        <taxon>Neoptera</taxon>
        <taxon>Endopterygota</taxon>
        <taxon>Diptera</taxon>
        <taxon>Nematocera</taxon>
        <taxon>Chironomoidea</taxon>
        <taxon>Ceratopogonidae</taxon>
        <taxon>Ceratopogoninae</taxon>
        <taxon>Culicoides</taxon>
        <taxon>Monoculicoides</taxon>
    </lineage>
</organism>
<evidence type="ECO:0000256" key="7">
    <source>
        <dbReference type="ARBA" id="ARBA00022824"/>
    </source>
</evidence>
<evidence type="ECO:0000313" key="15">
    <source>
        <dbReference type="EMBL" id="SSX19214.1"/>
    </source>
</evidence>
<dbReference type="GO" id="GO:0005789">
    <property type="term" value="C:endoplasmic reticulum membrane"/>
    <property type="evidence" value="ECO:0007669"/>
    <property type="project" value="UniProtKB-SubCell"/>
</dbReference>
<dbReference type="CDD" id="cd11056">
    <property type="entry name" value="CYP6-like"/>
    <property type="match status" value="1"/>
</dbReference>
<dbReference type="SUPFAM" id="SSF48264">
    <property type="entry name" value="Cytochrome P450"/>
    <property type="match status" value="1"/>
</dbReference>
<protein>
    <submittedName>
        <fullName evidence="15">CSON012846 protein</fullName>
    </submittedName>
</protein>
<dbReference type="GO" id="GO:0005506">
    <property type="term" value="F:iron ion binding"/>
    <property type="evidence" value="ECO:0007669"/>
    <property type="project" value="InterPro"/>
</dbReference>
<dbReference type="OMA" id="RIMVEIC"/>
<keyword evidence="8" id="KW-0492">Microsome</keyword>
<evidence type="ECO:0000256" key="8">
    <source>
        <dbReference type="ARBA" id="ARBA00022848"/>
    </source>
</evidence>
<accession>A0A336LLU6</accession>
<dbReference type="PANTHER" id="PTHR24292">
    <property type="entry name" value="CYTOCHROME P450"/>
    <property type="match status" value="1"/>
</dbReference>
<evidence type="ECO:0000256" key="4">
    <source>
        <dbReference type="ARBA" id="ARBA00010617"/>
    </source>
</evidence>
<dbReference type="GO" id="GO:0004497">
    <property type="term" value="F:monooxygenase activity"/>
    <property type="evidence" value="ECO:0007669"/>
    <property type="project" value="UniProtKB-KW"/>
</dbReference>
<keyword evidence="12" id="KW-0472">Membrane</keyword>
<keyword evidence="7" id="KW-0256">Endoplasmic reticulum</keyword>
<dbReference type="PRINTS" id="PR00463">
    <property type="entry name" value="EP450I"/>
</dbReference>
<dbReference type="InterPro" id="IPR036396">
    <property type="entry name" value="Cyt_P450_sf"/>
</dbReference>
<dbReference type="InterPro" id="IPR017972">
    <property type="entry name" value="Cyt_P450_CS"/>
</dbReference>
<evidence type="ECO:0000256" key="6">
    <source>
        <dbReference type="ARBA" id="ARBA00022723"/>
    </source>
</evidence>
<proteinExistence type="inferred from homology"/>
<keyword evidence="11 14" id="KW-0503">Monooxygenase</keyword>
<sequence length="499" mass="57586">MIHGILLLLAVCAILYSYIKWCYNYWARHGIKYSEPSFPYGTLILGKELHWGEIALRDYLKYKSFGPIYGGFTFTNPMVYINDKELAKNILVKDFNVFYDRGIYSNPHDDPLNEHLFTLGGPKWQKLRQKLTPVFTSGKIKNMLPMLLKVGHNMVDTLKNEIKIDKTVDMKEWVARFTTDVIGTCAFGLECNSLKDPNAEFRVMGKKSFTDINMFSAFICVNFPKIALKLGLGFTPKPVTKFFIKVVEDTIEYREKNNITRNDFMDLLIKMRNKDKSNDPEKDQDLEGFSVYEIAAQAFVFFLAGFETSSTVVSYTLLELAMNQEIQDKVRTEINQVLKKYDNEITYDAIQEMTYLEQCINESMRKYPTLAVLMRQAMQDYAVPNSKFTIPKGMFTIIPSYAFNHDAENWPEPEKFDPDRFEKMNSSFAQSKAFYPFGDGPKNCIGERFGKIQTKVGLVMLLKNFKFSKSSKTVFPVQFNTRLEILSTKDGIYLNAEAL</sequence>
<keyword evidence="5 13" id="KW-0349">Heme</keyword>
<dbReference type="GO" id="GO:0016705">
    <property type="term" value="F:oxidoreductase activity, acting on paired donors, with incorporation or reduction of molecular oxygen"/>
    <property type="evidence" value="ECO:0007669"/>
    <property type="project" value="InterPro"/>
</dbReference>
<dbReference type="Gene3D" id="1.10.630.10">
    <property type="entry name" value="Cytochrome P450"/>
    <property type="match status" value="1"/>
</dbReference>
<evidence type="ECO:0000256" key="3">
    <source>
        <dbReference type="ARBA" id="ARBA00004406"/>
    </source>
</evidence>
<evidence type="ECO:0000256" key="11">
    <source>
        <dbReference type="ARBA" id="ARBA00023033"/>
    </source>
</evidence>
<gene>
    <name evidence="15" type="primary">CSON012846</name>
</gene>
<dbReference type="PRINTS" id="PR00385">
    <property type="entry name" value="P450"/>
</dbReference>
<dbReference type="InterPro" id="IPR050476">
    <property type="entry name" value="Insect_CytP450_Detox"/>
</dbReference>
<keyword evidence="9 14" id="KW-0560">Oxidoreductase</keyword>
<evidence type="ECO:0000256" key="14">
    <source>
        <dbReference type="RuleBase" id="RU000461"/>
    </source>
</evidence>
<comment type="similarity">
    <text evidence="4 14">Belongs to the cytochrome P450 family.</text>
</comment>
<evidence type="ECO:0000256" key="10">
    <source>
        <dbReference type="ARBA" id="ARBA00023004"/>
    </source>
</evidence>
<evidence type="ECO:0000256" key="2">
    <source>
        <dbReference type="ARBA" id="ARBA00004174"/>
    </source>
</evidence>
<name>A0A336LLU6_CULSO</name>
<dbReference type="InterPro" id="IPR002401">
    <property type="entry name" value="Cyt_P450_E_grp-I"/>
</dbReference>
<dbReference type="FunFam" id="1.10.630.10:FF:000042">
    <property type="entry name" value="Cytochrome P450"/>
    <property type="match status" value="1"/>
</dbReference>